<evidence type="ECO:0000256" key="2">
    <source>
        <dbReference type="SAM" id="MobiDB-lite"/>
    </source>
</evidence>
<organism evidence="4 5">
    <name type="scientific">Spartinivicinus marinus</name>
    <dbReference type="NCBI Taxonomy" id="2994442"/>
    <lineage>
        <taxon>Bacteria</taxon>
        <taxon>Pseudomonadati</taxon>
        <taxon>Pseudomonadota</taxon>
        <taxon>Gammaproteobacteria</taxon>
        <taxon>Oceanospirillales</taxon>
        <taxon>Zooshikellaceae</taxon>
        <taxon>Spartinivicinus</taxon>
    </lineage>
</organism>
<dbReference type="InterPro" id="IPR006530">
    <property type="entry name" value="YD"/>
</dbReference>
<evidence type="ECO:0000313" key="5">
    <source>
        <dbReference type="Proteomes" id="UP000569732"/>
    </source>
</evidence>
<dbReference type="Proteomes" id="UP000569732">
    <property type="component" value="Unassembled WGS sequence"/>
</dbReference>
<evidence type="ECO:0000259" key="3">
    <source>
        <dbReference type="Pfam" id="PF25023"/>
    </source>
</evidence>
<dbReference type="InterPro" id="IPR056823">
    <property type="entry name" value="TEN-like_YD-shell"/>
</dbReference>
<dbReference type="Gene3D" id="2.180.10.10">
    <property type="entry name" value="RHS repeat-associated core"/>
    <property type="match status" value="2"/>
</dbReference>
<accession>A0A853ICW3</accession>
<dbReference type="NCBIfam" id="TIGR01643">
    <property type="entry name" value="YD_repeat_2x"/>
    <property type="match status" value="1"/>
</dbReference>
<dbReference type="RefSeq" id="WP_180569379.1">
    <property type="nucleotide sequence ID" value="NZ_JACCKB010000024.1"/>
</dbReference>
<dbReference type="PANTHER" id="PTHR32305">
    <property type="match status" value="1"/>
</dbReference>
<comment type="caution">
    <text evidence="4">The sequence shown here is derived from an EMBL/GenBank/DDBJ whole genome shotgun (WGS) entry which is preliminary data.</text>
</comment>
<reference evidence="4 5" key="1">
    <citation type="submission" date="2020-07" db="EMBL/GenBank/DDBJ databases">
        <title>Endozoicomonas sp. nov., isolated from sediment.</title>
        <authorList>
            <person name="Gu T."/>
        </authorList>
    </citation>
    <scope>NUCLEOTIDE SEQUENCE [LARGE SCALE GENOMIC DNA]</scope>
    <source>
        <strain evidence="4 5">SM1973</strain>
    </source>
</reference>
<keyword evidence="1" id="KW-0677">Repeat</keyword>
<evidence type="ECO:0000313" key="4">
    <source>
        <dbReference type="EMBL" id="NYZ67357.1"/>
    </source>
</evidence>
<dbReference type="InterPro" id="IPR050708">
    <property type="entry name" value="T6SS_VgrG/RHS"/>
</dbReference>
<feature type="region of interest" description="Disordered" evidence="2">
    <location>
        <begin position="422"/>
        <end position="441"/>
    </location>
</feature>
<dbReference type="PANTHER" id="PTHR32305:SF15">
    <property type="entry name" value="PROTEIN RHSA-RELATED"/>
    <property type="match status" value="1"/>
</dbReference>
<protein>
    <submittedName>
        <fullName evidence="4">RHS repeat protein</fullName>
    </submittedName>
</protein>
<keyword evidence="5" id="KW-1185">Reference proteome</keyword>
<dbReference type="Pfam" id="PF25023">
    <property type="entry name" value="TEN_YD-shell"/>
    <property type="match status" value="1"/>
</dbReference>
<dbReference type="InterPro" id="IPR031325">
    <property type="entry name" value="RHS_repeat"/>
</dbReference>
<gene>
    <name evidence="4" type="ORF">H0A36_15170</name>
</gene>
<evidence type="ECO:0000256" key="1">
    <source>
        <dbReference type="ARBA" id="ARBA00022737"/>
    </source>
</evidence>
<feature type="domain" description="Teneurin-like YD-shell" evidence="3">
    <location>
        <begin position="784"/>
        <end position="1167"/>
    </location>
</feature>
<sequence length="1254" mass="143045">MNNLFSNAFNLSQYLSGKVDPRTGQFHFSINLLSYLGNTLNGPIIDLVISYNSLSQSNQGYGKGWLINLPYYDSANKKIYLSSGQAYQIESQRSSSESQLKYCKLKAFKVDTSNDKKIKILQKDGTTEQLNQDGFLEKITAPDGRELIITYQTPTRKGLIQTISDGSDRALSVSYNNSKVVFTGADNRKIELFLTRSELRRIQWPDGTSSSIEYDTINSCRVIKRITHPTGKTEVLNYYRNKLKIPNGGPIRAIPAVQSHRLYGAGIEDVIKQYDYSVNNFLGYKAGARFKANLDNLYERQHDYRYTSTERDNQRKIVKTYNKFHLLVDEEVFDLDSNKRIAKRAFDYYADVNTIFSDQPDQYQLLKKMDLTFYNASGGSRVETNEWEYDIYGNLLSETDAYGVTTRYSYYHPAGEENCPASPSGLPFLQKNKAKSPSSRYASGDEQCLVENYTYRSHPSLIEGKTYPVLATRTLSNELGSTPVSSWDTTYFNTPSQAHQHGKVKQATESVANNQTVTSYTYTLLDAELQTHQTTALKNDLSFSESWYESLMTGEKTKEVDSFGVVNRYEYDAQGRVVKEVIAEGTTFEQTKDSTYTTSPQNTLEVVSTSGSNLKYKYDVLGREIEKYQTDTKGALSLIEKRSYDLASRLSSLTIVNTDKDEEVIETTTEYTYDLWDEVKQITQPSGLKLCIENDKVANKTKEYRQNTSGNRSYQIETYYNELGKATTVKIYSPAGELYSDAEKKYDGLGLLVEEKDVNGITITYRYDNAGRVITENRAGNVLRVEKSYDRDSLESWLTQIKVNNQTIGTRSYDGMGRLLTETKFNQEPTTYRYDTLSEKPSEVTLPNGKKVTYELESILNEVKAIKPSDVSQATQYTYYATTSLVHQIINPSVELTIEYFPNGLVKAETRGEYRCHYEYSRQNNLLKVTDFFGNEETHEYDAYGRENKVTNNTANESIEISYDGFDRVEKEVVSNTAGQIIEHAYYYDDYDRLQQKISIMAGIQQCNQSFEYYKDNKLKKKTTIDFQRNTTTEEYQYNELNRLSFMKAQGPLSPKYINEKTIKQQVFEYNPLGDITNVSTEFIDGENTETDIVTYQYGDENTAQLITINHSHSSIESIENLQYDANGNLTCDLEGRIYIYNALNQLTVVEDQADTSLSEYQYDGVGQQISQSVPNQAAIDLFYSGSQLINEKQGDIHSQYLRSGSSLTTRYTKQNDNVQRTQLITDFKGSVIGEISGNEKQLLRYSAYGLEKH</sequence>
<dbReference type="EMBL" id="JACCKB010000024">
    <property type="protein sequence ID" value="NYZ67357.1"/>
    <property type="molecule type" value="Genomic_DNA"/>
</dbReference>
<proteinExistence type="predicted"/>
<dbReference type="Pfam" id="PF05593">
    <property type="entry name" value="RHS_repeat"/>
    <property type="match status" value="1"/>
</dbReference>
<dbReference type="AlphaFoldDB" id="A0A853ICW3"/>
<name>A0A853ICW3_9GAMM</name>